<name>A0A0N0U3Y1_9HYME</name>
<dbReference type="AlphaFoldDB" id="A0A0N0U3Y1"/>
<sequence length="64" mass="7168">MSERARRGLRWKSLSGVFAPEIKTPRSERDGPCPRSRNCQLSNPSIVDLSNFRVDSSAEIYVGS</sequence>
<gene>
    <name evidence="1" type="ORF">WN51_04842</name>
</gene>
<protein>
    <submittedName>
        <fullName evidence="1">Uncharacterized protein</fullName>
    </submittedName>
</protein>
<proteinExistence type="predicted"/>
<dbReference type="EMBL" id="KQ435876">
    <property type="protein sequence ID" value="KOX70102.1"/>
    <property type="molecule type" value="Genomic_DNA"/>
</dbReference>
<organism evidence="1 2">
    <name type="scientific">Melipona quadrifasciata</name>
    <dbReference type="NCBI Taxonomy" id="166423"/>
    <lineage>
        <taxon>Eukaryota</taxon>
        <taxon>Metazoa</taxon>
        <taxon>Ecdysozoa</taxon>
        <taxon>Arthropoda</taxon>
        <taxon>Hexapoda</taxon>
        <taxon>Insecta</taxon>
        <taxon>Pterygota</taxon>
        <taxon>Neoptera</taxon>
        <taxon>Endopterygota</taxon>
        <taxon>Hymenoptera</taxon>
        <taxon>Apocrita</taxon>
        <taxon>Aculeata</taxon>
        <taxon>Apoidea</taxon>
        <taxon>Anthophila</taxon>
        <taxon>Apidae</taxon>
        <taxon>Melipona</taxon>
    </lineage>
</organism>
<accession>A0A0N0U3Y1</accession>
<evidence type="ECO:0000313" key="1">
    <source>
        <dbReference type="EMBL" id="KOX70102.1"/>
    </source>
</evidence>
<keyword evidence="2" id="KW-1185">Reference proteome</keyword>
<evidence type="ECO:0000313" key="2">
    <source>
        <dbReference type="Proteomes" id="UP000053105"/>
    </source>
</evidence>
<reference evidence="1 2" key="1">
    <citation type="submission" date="2015-07" db="EMBL/GenBank/DDBJ databases">
        <title>The genome of Melipona quadrifasciata.</title>
        <authorList>
            <person name="Pan H."/>
            <person name="Kapheim K."/>
        </authorList>
    </citation>
    <scope>NUCLEOTIDE SEQUENCE [LARGE SCALE GENOMIC DNA]</scope>
    <source>
        <strain evidence="1">0111107301</strain>
        <tissue evidence="1">Whole body</tissue>
    </source>
</reference>
<dbReference type="Proteomes" id="UP000053105">
    <property type="component" value="Unassembled WGS sequence"/>
</dbReference>